<dbReference type="Gramene" id="mRNA:HanXRQr2_Chr10g0428231">
    <property type="protein sequence ID" value="CDS:HanXRQr2_Chr10g0428231.1"/>
    <property type="gene ID" value="HanXRQr2_Chr10g0428231"/>
</dbReference>
<dbReference type="InterPro" id="IPR036259">
    <property type="entry name" value="MFS_trans_sf"/>
</dbReference>
<sequence length="194" mass="22687">MATYFVIRCLLKDSRQDGSPKNLEMEKIESEGISQERPIQHLDTEGEEVRGTTLNQEDMVVVKSLLRMFPMWGMFLVVSIISVTGFTFFLQQYSNLYLSDKIPVQIYNNVQDFSRFSILFLYHWICGLRKNEKVKIGIRMFCGIISCIFSWQLEVHMLKKVNQQDDITSISFLWLVPQFCVCLGAWKDLLWMGC</sequence>
<gene>
    <name evidence="3" type="ORF">HanXRQr2_Chr10g0428231</name>
</gene>
<feature type="transmembrane region" description="Helical" evidence="2">
    <location>
        <begin position="72"/>
        <end position="93"/>
    </location>
</feature>
<protein>
    <submittedName>
        <fullName evidence="3">Proton-dependent oligopeptide transporter family</fullName>
    </submittedName>
</protein>
<dbReference type="Gene3D" id="1.20.1250.20">
    <property type="entry name" value="MFS general substrate transporter like domains"/>
    <property type="match status" value="1"/>
</dbReference>
<feature type="transmembrane region" description="Helical" evidence="2">
    <location>
        <begin position="136"/>
        <end position="155"/>
    </location>
</feature>
<name>A0A9K3HVR9_HELAN</name>
<organism evidence="3 4">
    <name type="scientific">Helianthus annuus</name>
    <name type="common">Common sunflower</name>
    <dbReference type="NCBI Taxonomy" id="4232"/>
    <lineage>
        <taxon>Eukaryota</taxon>
        <taxon>Viridiplantae</taxon>
        <taxon>Streptophyta</taxon>
        <taxon>Embryophyta</taxon>
        <taxon>Tracheophyta</taxon>
        <taxon>Spermatophyta</taxon>
        <taxon>Magnoliopsida</taxon>
        <taxon>eudicotyledons</taxon>
        <taxon>Gunneridae</taxon>
        <taxon>Pentapetalae</taxon>
        <taxon>asterids</taxon>
        <taxon>campanulids</taxon>
        <taxon>Asterales</taxon>
        <taxon>Asteraceae</taxon>
        <taxon>Asteroideae</taxon>
        <taxon>Heliantheae alliance</taxon>
        <taxon>Heliantheae</taxon>
        <taxon>Helianthus</taxon>
    </lineage>
</organism>
<comment type="similarity">
    <text evidence="1">Belongs to the major facilitator superfamily. Phosphate:H(+) symporter (TC 2.A.1.9) family.</text>
</comment>
<evidence type="ECO:0000256" key="1">
    <source>
        <dbReference type="ARBA" id="ARBA00044504"/>
    </source>
</evidence>
<evidence type="ECO:0000313" key="4">
    <source>
        <dbReference type="Proteomes" id="UP000215914"/>
    </source>
</evidence>
<keyword evidence="4" id="KW-1185">Reference proteome</keyword>
<proteinExistence type="inferred from homology"/>
<comment type="caution">
    <text evidence="3">The sequence shown here is derived from an EMBL/GenBank/DDBJ whole genome shotgun (WGS) entry which is preliminary data.</text>
</comment>
<dbReference type="Proteomes" id="UP000215914">
    <property type="component" value="Unassembled WGS sequence"/>
</dbReference>
<keyword evidence="2" id="KW-0812">Transmembrane</keyword>
<keyword evidence="2" id="KW-1133">Transmembrane helix</keyword>
<evidence type="ECO:0000313" key="3">
    <source>
        <dbReference type="EMBL" id="KAF5785402.1"/>
    </source>
</evidence>
<feature type="transmembrane region" description="Helical" evidence="2">
    <location>
        <begin position="167"/>
        <end position="186"/>
    </location>
</feature>
<reference evidence="3" key="2">
    <citation type="submission" date="2020-06" db="EMBL/GenBank/DDBJ databases">
        <title>Helianthus annuus Genome sequencing and assembly Release 2.</title>
        <authorList>
            <person name="Gouzy J."/>
            <person name="Langlade N."/>
            <person name="Munos S."/>
        </authorList>
    </citation>
    <scope>NUCLEOTIDE SEQUENCE</scope>
    <source>
        <tissue evidence="3">Leaves</tissue>
    </source>
</reference>
<evidence type="ECO:0000256" key="2">
    <source>
        <dbReference type="SAM" id="Phobius"/>
    </source>
</evidence>
<keyword evidence="2" id="KW-0472">Membrane</keyword>
<dbReference type="EMBL" id="MNCJ02000325">
    <property type="protein sequence ID" value="KAF5785402.1"/>
    <property type="molecule type" value="Genomic_DNA"/>
</dbReference>
<reference evidence="3" key="1">
    <citation type="journal article" date="2017" name="Nature">
        <title>The sunflower genome provides insights into oil metabolism, flowering and Asterid evolution.</title>
        <authorList>
            <person name="Badouin H."/>
            <person name="Gouzy J."/>
            <person name="Grassa C.J."/>
            <person name="Murat F."/>
            <person name="Staton S.E."/>
            <person name="Cottret L."/>
            <person name="Lelandais-Briere C."/>
            <person name="Owens G.L."/>
            <person name="Carrere S."/>
            <person name="Mayjonade B."/>
            <person name="Legrand L."/>
            <person name="Gill N."/>
            <person name="Kane N.C."/>
            <person name="Bowers J.E."/>
            <person name="Hubner S."/>
            <person name="Bellec A."/>
            <person name="Berard A."/>
            <person name="Berges H."/>
            <person name="Blanchet N."/>
            <person name="Boniface M.C."/>
            <person name="Brunel D."/>
            <person name="Catrice O."/>
            <person name="Chaidir N."/>
            <person name="Claudel C."/>
            <person name="Donnadieu C."/>
            <person name="Faraut T."/>
            <person name="Fievet G."/>
            <person name="Helmstetter N."/>
            <person name="King M."/>
            <person name="Knapp S.J."/>
            <person name="Lai Z."/>
            <person name="Le Paslier M.C."/>
            <person name="Lippi Y."/>
            <person name="Lorenzon L."/>
            <person name="Mandel J.R."/>
            <person name="Marage G."/>
            <person name="Marchand G."/>
            <person name="Marquand E."/>
            <person name="Bret-Mestries E."/>
            <person name="Morien E."/>
            <person name="Nambeesan S."/>
            <person name="Nguyen T."/>
            <person name="Pegot-Espagnet P."/>
            <person name="Pouilly N."/>
            <person name="Raftis F."/>
            <person name="Sallet E."/>
            <person name="Schiex T."/>
            <person name="Thomas J."/>
            <person name="Vandecasteele C."/>
            <person name="Vares D."/>
            <person name="Vear F."/>
            <person name="Vautrin S."/>
            <person name="Crespi M."/>
            <person name="Mangin B."/>
            <person name="Burke J.M."/>
            <person name="Salse J."/>
            <person name="Munos S."/>
            <person name="Vincourt P."/>
            <person name="Rieseberg L.H."/>
            <person name="Langlade N.B."/>
        </authorList>
    </citation>
    <scope>NUCLEOTIDE SEQUENCE</scope>
    <source>
        <tissue evidence="3">Leaves</tissue>
    </source>
</reference>
<dbReference type="PANTHER" id="PTHR11654">
    <property type="entry name" value="OLIGOPEPTIDE TRANSPORTER-RELATED"/>
    <property type="match status" value="1"/>
</dbReference>
<accession>A0A9K3HVR9</accession>
<dbReference type="AlphaFoldDB" id="A0A9K3HVR9"/>